<evidence type="ECO:0000313" key="10">
    <source>
        <dbReference type="EMBL" id="MBH0238701.1"/>
    </source>
</evidence>
<feature type="transmembrane region" description="Helical" evidence="8">
    <location>
        <begin position="139"/>
        <end position="161"/>
    </location>
</feature>
<organism evidence="10 11">
    <name type="scientific">Methylobrevis albus</name>
    <dbReference type="NCBI Taxonomy" id="2793297"/>
    <lineage>
        <taxon>Bacteria</taxon>
        <taxon>Pseudomonadati</taxon>
        <taxon>Pseudomonadota</taxon>
        <taxon>Alphaproteobacteria</taxon>
        <taxon>Hyphomicrobiales</taxon>
        <taxon>Pleomorphomonadaceae</taxon>
        <taxon>Methylobrevis</taxon>
    </lineage>
</organism>
<dbReference type="Pfam" id="PF00528">
    <property type="entry name" value="BPD_transp_1"/>
    <property type="match status" value="1"/>
</dbReference>
<dbReference type="Proteomes" id="UP000631694">
    <property type="component" value="Unassembled WGS sequence"/>
</dbReference>
<evidence type="ECO:0000256" key="7">
    <source>
        <dbReference type="ARBA" id="ARBA00023136"/>
    </source>
</evidence>
<dbReference type="InterPro" id="IPR035906">
    <property type="entry name" value="MetI-like_sf"/>
</dbReference>
<dbReference type="InterPro" id="IPR000515">
    <property type="entry name" value="MetI-like"/>
</dbReference>
<evidence type="ECO:0000256" key="2">
    <source>
        <dbReference type="ARBA" id="ARBA00022448"/>
    </source>
</evidence>
<feature type="transmembrane region" description="Helical" evidence="8">
    <location>
        <begin position="238"/>
        <end position="259"/>
    </location>
</feature>
<name>A0A931I4G1_9HYPH</name>
<proteinExistence type="inferred from homology"/>
<keyword evidence="6 8" id="KW-1133">Transmembrane helix</keyword>
<comment type="caution">
    <text evidence="10">The sequence shown here is derived from an EMBL/GenBank/DDBJ whole genome shotgun (WGS) entry which is preliminary data.</text>
</comment>
<reference evidence="10" key="1">
    <citation type="submission" date="2020-12" db="EMBL/GenBank/DDBJ databases">
        <title>Methylobrevis albus sp. nov., isolated from fresh water lack sediment.</title>
        <authorList>
            <person name="Zou Q."/>
        </authorList>
    </citation>
    <scope>NUCLEOTIDE SEQUENCE</scope>
    <source>
        <strain evidence="10">L22</strain>
    </source>
</reference>
<dbReference type="AlphaFoldDB" id="A0A931I4G1"/>
<feature type="transmembrane region" description="Helical" evidence="8">
    <location>
        <begin position="71"/>
        <end position="93"/>
    </location>
</feature>
<dbReference type="PROSITE" id="PS50928">
    <property type="entry name" value="ABC_TM1"/>
    <property type="match status" value="1"/>
</dbReference>
<feature type="transmembrane region" description="Helical" evidence="8">
    <location>
        <begin position="182"/>
        <end position="202"/>
    </location>
</feature>
<feature type="transmembrane region" description="Helical" evidence="8">
    <location>
        <begin position="105"/>
        <end position="127"/>
    </location>
</feature>
<evidence type="ECO:0000256" key="1">
    <source>
        <dbReference type="ARBA" id="ARBA00004429"/>
    </source>
</evidence>
<keyword evidence="11" id="KW-1185">Reference proteome</keyword>
<gene>
    <name evidence="10" type="ORF">I5731_12770</name>
</gene>
<feature type="domain" description="ABC transmembrane type-1" evidence="9">
    <location>
        <begin position="67"/>
        <end position="255"/>
    </location>
</feature>
<feature type="transmembrane region" description="Helical" evidence="8">
    <location>
        <begin position="12"/>
        <end position="36"/>
    </location>
</feature>
<comment type="similarity">
    <text evidence="8">Belongs to the binding-protein-dependent transport system permease family.</text>
</comment>
<protein>
    <submittedName>
        <fullName evidence="10">ABC transporter permease</fullName>
    </submittedName>
</protein>
<evidence type="ECO:0000256" key="5">
    <source>
        <dbReference type="ARBA" id="ARBA00022692"/>
    </source>
</evidence>
<dbReference type="CDD" id="cd06261">
    <property type="entry name" value="TM_PBP2"/>
    <property type="match status" value="1"/>
</dbReference>
<dbReference type="RefSeq" id="WP_197311790.1">
    <property type="nucleotide sequence ID" value="NZ_JADZLT010000051.1"/>
</dbReference>
<dbReference type="PANTHER" id="PTHR43357">
    <property type="entry name" value="INNER MEMBRANE ABC TRANSPORTER PERMEASE PROTEIN YDCV"/>
    <property type="match status" value="1"/>
</dbReference>
<keyword evidence="3" id="KW-1003">Cell membrane</keyword>
<dbReference type="GO" id="GO:0055085">
    <property type="term" value="P:transmembrane transport"/>
    <property type="evidence" value="ECO:0007669"/>
    <property type="project" value="InterPro"/>
</dbReference>
<dbReference type="PANTHER" id="PTHR43357:SF4">
    <property type="entry name" value="INNER MEMBRANE ABC TRANSPORTER PERMEASE PROTEIN YDCV"/>
    <property type="match status" value="1"/>
</dbReference>
<evidence type="ECO:0000256" key="8">
    <source>
        <dbReference type="RuleBase" id="RU363032"/>
    </source>
</evidence>
<sequence length="272" mass="29411">MNAVLSHLRPWGARAFLALVAVYLALPILVVSAVSFNEKRRLVFPPENPTFLWYGYFLNDTAWMNAFGNSLVIAVSSAFVACALALPIAYAVWATNSRYARLLSLVSGIQFMMPPVIIAIGYLLFWALLGHVGKIENTILAHGVLFSPMPLVTISVGLSAIDRSLLDAAATMGARPSEVFRTVVLPLVLPYIVAGYCFAMVLSLNEFIVAYMVAGFSVETLPVKMLNSLRGGFTPAMAVGSVFFLLTSLVVFGLVGLFGDLPRLLGAESRKD</sequence>
<dbReference type="SUPFAM" id="SSF161098">
    <property type="entry name" value="MetI-like"/>
    <property type="match status" value="1"/>
</dbReference>
<dbReference type="Gene3D" id="1.10.3720.10">
    <property type="entry name" value="MetI-like"/>
    <property type="match status" value="1"/>
</dbReference>
<dbReference type="EMBL" id="JADZLT010000051">
    <property type="protein sequence ID" value="MBH0238701.1"/>
    <property type="molecule type" value="Genomic_DNA"/>
</dbReference>
<evidence type="ECO:0000256" key="4">
    <source>
        <dbReference type="ARBA" id="ARBA00022519"/>
    </source>
</evidence>
<keyword evidence="2 8" id="KW-0813">Transport</keyword>
<evidence type="ECO:0000259" key="9">
    <source>
        <dbReference type="PROSITE" id="PS50928"/>
    </source>
</evidence>
<accession>A0A931I4G1</accession>
<keyword evidence="4" id="KW-0997">Cell inner membrane</keyword>
<evidence type="ECO:0000256" key="3">
    <source>
        <dbReference type="ARBA" id="ARBA00022475"/>
    </source>
</evidence>
<dbReference type="GO" id="GO:0005886">
    <property type="term" value="C:plasma membrane"/>
    <property type="evidence" value="ECO:0007669"/>
    <property type="project" value="UniProtKB-SubCell"/>
</dbReference>
<keyword evidence="7 8" id="KW-0472">Membrane</keyword>
<comment type="subcellular location">
    <subcellularLocation>
        <location evidence="1">Cell inner membrane</location>
        <topology evidence="1">Multi-pass membrane protein</topology>
    </subcellularLocation>
    <subcellularLocation>
        <location evidence="8">Cell membrane</location>
        <topology evidence="8">Multi-pass membrane protein</topology>
    </subcellularLocation>
</comment>
<keyword evidence="5 8" id="KW-0812">Transmembrane</keyword>
<evidence type="ECO:0000313" key="11">
    <source>
        <dbReference type="Proteomes" id="UP000631694"/>
    </source>
</evidence>
<evidence type="ECO:0000256" key="6">
    <source>
        <dbReference type="ARBA" id="ARBA00022989"/>
    </source>
</evidence>